<evidence type="ECO:0000259" key="3">
    <source>
        <dbReference type="Pfam" id="PF01397"/>
    </source>
</evidence>
<dbReference type="Gene3D" id="1.10.600.10">
    <property type="entry name" value="Farnesyl Diphosphate Synthase"/>
    <property type="match status" value="1"/>
</dbReference>
<keyword evidence="6" id="KW-1185">Reference proteome</keyword>
<dbReference type="InterPro" id="IPR036965">
    <property type="entry name" value="Terpene_synth_N_sf"/>
</dbReference>
<proteinExistence type="predicted"/>
<dbReference type="GO" id="GO:0016102">
    <property type="term" value="P:diterpenoid biosynthetic process"/>
    <property type="evidence" value="ECO:0007669"/>
    <property type="project" value="InterPro"/>
</dbReference>
<dbReference type="Pfam" id="PF01397">
    <property type="entry name" value="Terpene_synth"/>
    <property type="match status" value="1"/>
</dbReference>
<sequence length="588" mass="67573">MATAVLLAEEVGQERKPRPYHPSPWGDFFLNHRPCTPAQLQAMKEKAQAKKEEVRRIIVAAAAAPALAAKLELVDVLQRIGVDYHFGKEIDDLLRAVYDGDAKDDDDDLYLTSLRFYLLRKHGCNASSDVFAKFRDEQGNFATGDDVKCLLMLFDAAHLRVHGEEVLDSAIASTRSRLQSLMGNLEPEMAEEVRDTLETPSFRRVQRVEAHRFFSEYEKKATRDETVLEFARLDYNILQTIYCDELKDLSIWWKNFQSVTELGFARDRMLEMHFWMLGVCYEPYYSYSRKLLTKCITLASLFDDFYDNYSTTEESNIFTAALERFALAASRFAVVIYNTKKYRDLLEFDGRWDERAAEQLPAYLREFYLNTLSTTNGIEDDLKHQNNKHAELVKGLVLELAKNYHAEVKWRDENYVPTKVEEHLQLSVPSSGCMQITAFALVSMGDVATSEAIEWARTYPKIVRGVCVIGRVMNDIVSHEREQTSDHVVSTVQTCMKEYGFTVAQANKKLGEIVEEAWMDMVQECLDQKHAMTLLERAVNLARTMDFLYKREDAYTLSHSIKGIMTSLYVNPPFFSDIKISSNRAVDD</sequence>
<dbReference type="InterPro" id="IPR001906">
    <property type="entry name" value="Terpene_synth_N"/>
</dbReference>
<dbReference type="Proteomes" id="UP001341281">
    <property type="component" value="Chromosome 07"/>
</dbReference>
<dbReference type="GO" id="GO:0000287">
    <property type="term" value="F:magnesium ion binding"/>
    <property type="evidence" value="ECO:0007669"/>
    <property type="project" value="InterPro"/>
</dbReference>
<dbReference type="SUPFAM" id="SSF48239">
    <property type="entry name" value="Terpenoid cyclases/Protein prenyltransferases"/>
    <property type="match status" value="1"/>
</dbReference>
<keyword evidence="2" id="KW-0479">Metal-binding</keyword>
<dbReference type="GO" id="GO:0010333">
    <property type="term" value="F:terpene synthase activity"/>
    <property type="evidence" value="ECO:0007669"/>
    <property type="project" value="InterPro"/>
</dbReference>
<dbReference type="Gene3D" id="1.50.10.130">
    <property type="entry name" value="Terpene synthase, N-terminal domain"/>
    <property type="match status" value="1"/>
</dbReference>
<dbReference type="InterPro" id="IPR008949">
    <property type="entry name" value="Isoprenoid_synthase_dom_sf"/>
</dbReference>
<dbReference type="Pfam" id="PF03936">
    <property type="entry name" value="Terpene_synth_C"/>
    <property type="match status" value="1"/>
</dbReference>
<dbReference type="InterPro" id="IPR050148">
    <property type="entry name" value="Terpene_synthase-like"/>
</dbReference>
<dbReference type="CDD" id="cd00684">
    <property type="entry name" value="Terpene_cyclase_plant_C1"/>
    <property type="match status" value="1"/>
</dbReference>
<dbReference type="InterPro" id="IPR008930">
    <property type="entry name" value="Terpenoid_cyclase/PrenylTrfase"/>
</dbReference>
<accession>A0AAQ3X551</accession>
<evidence type="ECO:0000313" key="6">
    <source>
        <dbReference type="Proteomes" id="UP001341281"/>
    </source>
</evidence>
<reference evidence="5 6" key="1">
    <citation type="submission" date="2024-02" db="EMBL/GenBank/DDBJ databases">
        <title>High-quality chromosome-scale genome assembly of Pensacola bahiagrass (Paspalum notatum Flugge var. saurae).</title>
        <authorList>
            <person name="Vega J.M."/>
            <person name="Podio M."/>
            <person name="Orjuela J."/>
            <person name="Siena L.A."/>
            <person name="Pessino S.C."/>
            <person name="Combes M.C."/>
            <person name="Mariac C."/>
            <person name="Albertini E."/>
            <person name="Pupilli F."/>
            <person name="Ortiz J.P.A."/>
            <person name="Leblanc O."/>
        </authorList>
    </citation>
    <scope>NUCLEOTIDE SEQUENCE [LARGE SCALE GENOMIC DNA]</scope>
    <source>
        <strain evidence="5">R1</strain>
        <tissue evidence="5">Leaf</tissue>
    </source>
</reference>
<organism evidence="5 6">
    <name type="scientific">Paspalum notatum var. saurae</name>
    <dbReference type="NCBI Taxonomy" id="547442"/>
    <lineage>
        <taxon>Eukaryota</taxon>
        <taxon>Viridiplantae</taxon>
        <taxon>Streptophyta</taxon>
        <taxon>Embryophyta</taxon>
        <taxon>Tracheophyta</taxon>
        <taxon>Spermatophyta</taxon>
        <taxon>Magnoliopsida</taxon>
        <taxon>Liliopsida</taxon>
        <taxon>Poales</taxon>
        <taxon>Poaceae</taxon>
        <taxon>PACMAD clade</taxon>
        <taxon>Panicoideae</taxon>
        <taxon>Andropogonodae</taxon>
        <taxon>Paspaleae</taxon>
        <taxon>Paspalinae</taxon>
        <taxon>Paspalum</taxon>
    </lineage>
</organism>
<dbReference type="InterPro" id="IPR005630">
    <property type="entry name" value="Terpene_synthase_metal-bd"/>
</dbReference>
<dbReference type="PANTHER" id="PTHR31225:SF230">
    <property type="entry name" value="TERPENE SYNTHASE TPS27"/>
    <property type="match status" value="1"/>
</dbReference>
<gene>
    <name evidence="5" type="ORF">U9M48_033025</name>
</gene>
<evidence type="ECO:0000256" key="1">
    <source>
        <dbReference type="ARBA" id="ARBA00001946"/>
    </source>
</evidence>
<evidence type="ECO:0000313" key="5">
    <source>
        <dbReference type="EMBL" id="WVZ86203.1"/>
    </source>
</evidence>
<feature type="domain" description="Terpene synthase N-terminal" evidence="3">
    <location>
        <begin position="25"/>
        <end position="197"/>
    </location>
</feature>
<evidence type="ECO:0008006" key="7">
    <source>
        <dbReference type="Google" id="ProtNLM"/>
    </source>
</evidence>
<protein>
    <recommendedName>
        <fullName evidence="7">Terpene synthase</fullName>
    </recommendedName>
</protein>
<dbReference type="AlphaFoldDB" id="A0AAQ3X551"/>
<evidence type="ECO:0000259" key="4">
    <source>
        <dbReference type="Pfam" id="PF03936"/>
    </source>
</evidence>
<dbReference type="InterPro" id="IPR044814">
    <property type="entry name" value="Terpene_cyclase_plant_C1"/>
</dbReference>
<evidence type="ECO:0000256" key="2">
    <source>
        <dbReference type="ARBA" id="ARBA00022723"/>
    </source>
</evidence>
<dbReference type="EMBL" id="CP144751">
    <property type="protein sequence ID" value="WVZ86203.1"/>
    <property type="molecule type" value="Genomic_DNA"/>
</dbReference>
<feature type="domain" description="Terpene synthase metal-binding" evidence="4">
    <location>
        <begin position="255"/>
        <end position="520"/>
    </location>
</feature>
<comment type="cofactor">
    <cofactor evidence="1">
        <name>Mg(2+)</name>
        <dbReference type="ChEBI" id="CHEBI:18420"/>
    </cofactor>
</comment>
<dbReference type="PANTHER" id="PTHR31225">
    <property type="entry name" value="OS04G0344100 PROTEIN-RELATED"/>
    <property type="match status" value="1"/>
</dbReference>
<name>A0AAQ3X551_PASNO</name>
<dbReference type="SUPFAM" id="SSF48576">
    <property type="entry name" value="Terpenoid synthases"/>
    <property type="match status" value="1"/>
</dbReference>